<comment type="caution">
    <text evidence="1">The sequence shown here is derived from an EMBL/GenBank/DDBJ whole genome shotgun (WGS) entry which is preliminary data.</text>
</comment>
<proteinExistence type="predicted"/>
<name>A0ACA9JX16_9GLOM</name>
<organism evidence="1 2">
    <name type="scientific">Cetraspora pellucida</name>
    <dbReference type="NCBI Taxonomy" id="1433469"/>
    <lineage>
        <taxon>Eukaryota</taxon>
        <taxon>Fungi</taxon>
        <taxon>Fungi incertae sedis</taxon>
        <taxon>Mucoromycota</taxon>
        <taxon>Glomeromycotina</taxon>
        <taxon>Glomeromycetes</taxon>
        <taxon>Diversisporales</taxon>
        <taxon>Gigasporaceae</taxon>
        <taxon>Cetraspora</taxon>
    </lineage>
</organism>
<accession>A0ACA9JX16</accession>
<evidence type="ECO:0000313" key="2">
    <source>
        <dbReference type="Proteomes" id="UP000789366"/>
    </source>
</evidence>
<reference evidence="1" key="1">
    <citation type="submission" date="2021-06" db="EMBL/GenBank/DDBJ databases">
        <authorList>
            <person name="Kallberg Y."/>
            <person name="Tangrot J."/>
            <person name="Rosling A."/>
        </authorList>
    </citation>
    <scope>NUCLEOTIDE SEQUENCE</scope>
    <source>
        <strain evidence="1">28 12/20/2015</strain>
    </source>
</reference>
<dbReference type="EMBL" id="CAJVPW010000040">
    <property type="protein sequence ID" value="CAG8440677.1"/>
    <property type="molecule type" value="Genomic_DNA"/>
</dbReference>
<gene>
    <name evidence="1" type="ORF">SPELUC_LOCUS154</name>
</gene>
<protein>
    <submittedName>
        <fullName evidence="1">14563_t:CDS:1</fullName>
    </submittedName>
</protein>
<dbReference type="Proteomes" id="UP000789366">
    <property type="component" value="Unassembled WGS sequence"/>
</dbReference>
<sequence>MSNSSATKRRGLTVQQATTPTATSSRATSSRATSSRASSRATSSRTIPPRTIVTRKGKAVYDDNSTSSDKKGKRKAEDVSVENSRPKKKKKKIPNNMEKRQARVRTICSRKIKDRINRATSQRMYLISRKDLDPTKKEFAILGSTGNVYTVTISHIPNCTCPDFQGVLRVSSKSQLIYQKALVSKELRVIFSRSPDFATLASYRVRALYNAISKGRTGFEYGVKRRPIEGDCPICYEALTPERKDKVLWCQNGCGNNIHKECFLQWKGSRVFTKVTCVYCRVEWHEHVNERYTEDGFLNLGDFQYGLGTL</sequence>
<keyword evidence="2" id="KW-1185">Reference proteome</keyword>
<evidence type="ECO:0000313" key="1">
    <source>
        <dbReference type="EMBL" id="CAG8440677.1"/>
    </source>
</evidence>